<dbReference type="GO" id="GO:0043023">
    <property type="term" value="F:ribosomal large subunit binding"/>
    <property type="evidence" value="ECO:0007669"/>
    <property type="project" value="TreeGrafter"/>
</dbReference>
<dbReference type="CDD" id="cd00520">
    <property type="entry name" value="RRF"/>
    <property type="match status" value="1"/>
</dbReference>
<gene>
    <name evidence="5" type="ORF">A2648_02190</name>
</gene>
<evidence type="ECO:0000313" key="6">
    <source>
        <dbReference type="Proteomes" id="UP000178841"/>
    </source>
</evidence>
<comment type="caution">
    <text evidence="5">The sequence shown here is derived from an EMBL/GenBank/DDBJ whole genome shotgun (WGS) entry which is preliminary data.</text>
</comment>
<evidence type="ECO:0000256" key="3">
    <source>
        <dbReference type="SAM" id="Coils"/>
    </source>
</evidence>
<dbReference type="NCBIfam" id="TIGR00496">
    <property type="entry name" value="frr"/>
    <property type="match status" value="1"/>
</dbReference>
<evidence type="ECO:0000256" key="1">
    <source>
        <dbReference type="ARBA" id="ARBA00005912"/>
    </source>
</evidence>
<dbReference type="Gene3D" id="3.30.1360.40">
    <property type="match status" value="1"/>
</dbReference>
<protein>
    <submittedName>
        <fullName evidence="5">Ribosome recycling factor</fullName>
    </submittedName>
</protein>
<keyword evidence="3" id="KW-0175">Coiled coil</keyword>
<dbReference type="PANTHER" id="PTHR20982">
    <property type="entry name" value="RIBOSOME RECYCLING FACTOR"/>
    <property type="match status" value="1"/>
</dbReference>
<keyword evidence="2" id="KW-0648">Protein biosynthesis</keyword>
<reference evidence="5 6" key="1">
    <citation type="journal article" date="2016" name="Nat. Commun.">
        <title>Thousands of microbial genomes shed light on interconnected biogeochemical processes in an aquifer system.</title>
        <authorList>
            <person name="Anantharaman K."/>
            <person name="Brown C.T."/>
            <person name="Hug L.A."/>
            <person name="Sharon I."/>
            <person name="Castelle C.J."/>
            <person name="Probst A.J."/>
            <person name="Thomas B.C."/>
            <person name="Singh A."/>
            <person name="Wilkins M.J."/>
            <person name="Karaoz U."/>
            <person name="Brodie E.L."/>
            <person name="Williams K.H."/>
            <person name="Hubbard S.S."/>
            <person name="Banfield J.F."/>
        </authorList>
    </citation>
    <scope>NUCLEOTIDE SEQUENCE [LARGE SCALE GENOMIC DNA]</scope>
</reference>
<dbReference type="InterPro" id="IPR023584">
    <property type="entry name" value="Ribosome_recyc_fac_dom"/>
</dbReference>
<feature type="coiled-coil region" evidence="3">
    <location>
        <begin position="113"/>
        <end position="176"/>
    </location>
</feature>
<evidence type="ECO:0000313" key="5">
    <source>
        <dbReference type="EMBL" id="OGZ03742.1"/>
    </source>
</evidence>
<dbReference type="InterPro" id="IPR002661">
    <property type="entry name" value="Ribosome_recyc_fac"/>
</dbReference>
<sequence>MTYDFSKFKKEITDAEEWLKREYASFNTGRATSVVLDNVVIEVYGSRMPISHIATIATEDARTLKIVPWDKTQIKDIEKAMMIANLGLSVSVDDTGIRVSFPQLTTERRIGLIKILKDKLEEARVSVRGEREKVWNDIQEKERDGKIPEDEKFKGKEELQKIMDDAHKKLEAIFEKKEKEVMG</sequence>
<evidence type="ECO:0000259" key="4">
    <source>
        <dbReference type="Pfam" id="PF01765"/>
    </source>
</evidence>
<proteinExistence type="inferred from homology"/>
<dbReference type="FunFam" id="3.30.1360.40:FF:000001">
    <property type="entry name" value="Ribosome-recycling factor"/>
    <property type="match status" value="1"/>
</dbReference>
<comment type="similarity">
    <text evidence="1">Belongs to the RRF family.</text>
</comment>
<evidence type="ECO:0000256" key="2">
    <source>
        <dbReference type="ARBA" id="ARBA00022917"/>
    </source>
</evidence>
<dbReference type="Gene3D" id="1.10.132.20">
    <property type="entry name" value="Ribosome-recycling factor"/>
    <property type="match status" value="1"/>
</dbReference>
<dbReference type="STRING" id="1798657.A2648_02190"/>
<dbReference type="PANTHER" id="PTHR20982:SF3">
    <property type="entry name" value="MITOCHONDRIAL RIBOSOME RECYCLING FACTOR PSEUDO 1"/>
    <property type="match status" value="1"/>
</dbReference>
<dbReference type="InterPro" id="IPR036191">
    <property type="entry name" value="RRF_sf"/>
</dbReference>
<dbReference type="GO" id="GO:0006412">
    <property type="term" value="P:translation"/>
    <property type="evidence" value="ECO:0007669"/>
    <property type="project" value="UniProtKB-KW"/>
</dbReference>
<dbReference type="EMBL" id="MHLH01000015">
    <property type="protein sequence ID" value="OGZ03742.1"/>
    <property type="molecule type" value="Genomic_DNA"/>
</dbReference>
<dbReference type="Pfam" id="PF01765">
    <property type="entry name" value="RRF"/>
    <property type="match status" value="1"/>
</dbReference>
<accession>A0A1G2CRA6</accession>
<dbReference type="Proteomes" id="UP000178841">
    <property type="component" value="Unassembled WGS sequence"/>
</dbReference>
<name>A0A1G2CRA6_9BACT</name>
<dbReference type="AlphaFoldDB" id="A0A1G2CRA6"/>
<organism evidence="5 6">
    <name type="scientific">Candidatus Lloydbacteria bacterium RIFCSPHIGHO2_01_FULL_41_20</name>
    <dbReference type="NCBI Taxonomy" id="1798657"/>
    <lineage>
        <taxon>Bacteria</taxon>
        <taxon>Candidatus Lloydiibacteriota</taxon>
    </lineage>
</organism>
<dbReference type="SUPFAM" id="SSF55194">
    <property type="entry name" value="Ribosome recycling factor, RRF"/>
    <property type="match status" value="1"/>
</dbReference>
<feature type="domain" description="Ribosome recycling factor" evidence="4">
    <location>
        <begin position="19"/>
        <end position="182"/>
    </location>
</feature>